<evidence type="ECO:0000313" key="2">
    <source>
        <dbReference type="EMBL" id="KAK8773071.1"/>
    </source>
</evidence>
<dbReference type="AlphaFoldDB" id="A0AAQ4EED9"/>
<dbReference type="InterPro" id="IPR048366">
    <property type="entry name" value="TNP-like_GBD"/>
</dbReference>
<feature type="domain" description="Transposable element P transposase-like GTP-binding insertion" evidence="1">
    <location>
        <begin position="32"/>
        <end position="127"/>
    </location>
</feature>
<proteinExistence type="predicted"/>
<protein>
    <recommendedName>
        <fullName evidence="1">Transposable element P transposase-like GTP-binding insertion domain-containing protein</fullName>
    </recommendedName>
</protein>
<sequence length="129" mass="14450">MGIRGSASSVKCKVRHPVDHSKSLFFVSDFPHLAKCLRNSLLKGPFNTPDGHVSMDHVKQAFKIDSNNVTLKAMPGITTRHLQPNNFEKMRITYAFQLFGAKVLQGLHLYKTDLEDICGSISATQVFFK</sequence>
<dbReference type="Proteomes" id="UP001321473">
    <property type="component" value="Unassembled WGS sequence"/>
</dbReference>
<evidence type="ECO:0000313" key="3">
    <source>
        <dbReference type="Proteomes" id="UP001321473"/>
    </source>
</evidence>
<organism evidence="2 3">
    <name type="scientific">Amblyomma americanum</name>
    <name type="common">Lone star tick</name>
    <dbReference type="NCBI Taxonomy" id="6943"/>
    <lineage>
        <taxon>Eukaryota</taxon>
        <taxon>Metazoa</taxon>
        <taxon>Ecdysozoa</taxon>
        <taxon>Arthropoda</taxon>
        <taxon>Chelicerata</taxon>
        <taxon>Arachnida</taxon>
        <taxon>Acari</taxon>
        <taxon>Parasitiformes</taxon>
        <taxon>Ixodida</taxon>
        <taxon>Ixodoidea</taxon>
        <taxon>Ixodidae</taxon>
        <taxon>Amblyomminae</taxon>
        <taxon>Amblyomma</taxon>
    </lineage>
</organism>
<dbReference type="EMBL" id="JARKHS020017349">
    <property type="protein sequence ID" value="KAK8773071.1"/>
    <property type="molecule type" value="Genomic_DNA"/>
</dbReference>
<comment type="caution">
    <text evidence="2">The sequence shown here is derived from an EMBL/GenBank/DDBJ whole genome shotgun (WGS) entry which is preliminary data.</text>
</comment>
<dbReference type="Pfam" id="PF21788">
    <property type="entry name" value="TNP-like_GBD"/>
    <property type="match status" value="1"/>
</dbReference>
<name>A0AAQ4EED9_AMBAM</name>
<evidence type="ECO:0000259" key="1">
    <source>
        <dbReference type="Pfam" id="PF21788"/>
    </source>
</evidence>
<keyword evidence="3" id="KW-1185">Reference proteome</keyword>
<accession>A0AAQ4EED9</accession>
<reference evidence="2 3" key="1">
    <citation type="journal article" date="2023" name="Arcadia Sci">
        <title>De novo assembly of a long-read Amblyomma americanum tick genome.</title>
        <authorList>
            <person name="Chou S."/>
            <person name="Poskanzer K.E."/>
            <person name="Rollins M."/>
            <person name="Thuy-Boun P.S."/>
        </authorList>
    </citation>
    <scope>NUCLEOTIDE SEQUENCE [LARGE SCALE GENOMIC DNA]</scope>
    <source>
        <strain evidence="2">F_SG_1</strain>
        <tissue evidence="2">Salivary glands</tissue>
    </source>
</reference>
<gene>
    <name evidence="2" type="ORF">V5799_012395</name>
</gene>